<dbReference type="Gene3D" id="3.40.50.300">
    <property type="entry name" value="P-loop containing nucleotide triphosphate hydrolases"/>
    <property type="match status" value="1"/>
</dbReference>
<dbReference type="GO" id="GO:0005524">
    <property type="term" value="F:ATP binding"/>
    <property type="evidence" value="ECO:0007669"/>
    <property type="project" value="InterPro"/>
</dbReference>
<evidence type="ECO:0000313" key="3">
    <source>
        <dbReference type="EMBL" id="WEU39984.1"/>
    </source>
</evidence>
<dbReference type="EMBL" id="CP091871">
    <property type="protein sequence ID" value="WEU39984.1"/>
    <property type="molecule type" value="Genomic_DNA"/>
</dbReference>
<gene>
    <name evidence="3" type="ORF">OdinLCB4_005810</name>
</gene>
<sequence length="319" mass="35568">MTLNDLIIDKPRKFLLFGGKGGVGKTSNAAASAIWAAEHGYETLIISTDPAHSLSDSLNQDVSGGEIKIVHGVDNLFAMEVNPKKEFQKYQETVSGSSFNSVSPPFPIPDLLTDLSGLTPPGADEALAFSKVLEFIGSSEYDLIIFDTAPTGHTLRLLSLPDLLNSFFGKLLTFRLRLSAIWDRFKSFFSRGESGRDDSLEKLEILKKNIETASSELSDPNKTSFIVVMIPEAMAIYETERLLSTLYEYEIPVDHIIVNMIYPDIPDCVFCRSRKAMQDKYLKEIHALYSDFNITKVPLFNDEIRGIPKLKELAGILFE</sequence>
<dbReference type="SUPFAM" id="SSF52540">
    <property type="entry name" value="P-loop containing nucleoside triphosphate hydrolases"/>
    <property type="match status" value="1"/>
</dbReference>
<dbReference type="InterPro" id="IPR016300">
    <property type="entry name" value="ATPase_ArsA/GET3"/>
</dbReference>
<name>A0AAF0IAZ6_ODILC</name>
<dbReference type="AlphaFoldDB" id="A0AAF0IAZ6"/>
<dbReference type="PANTHER" id="PTHR10803:SF3">
    <property type="entry name" value="ATPASE GET3"/>
    <property type="match status" value="1"/>
</dbReference>
<dbReference type="CDD" id="cd02035">
    <property type="entry name" value="ArsA"/>
    <property type="match status" value="1"/>
</dbReference>
<organism evidence="3 4">
    <name type="scientific">Odinarchaeota yellowstonii (strain LCB_4)</name>
    <dbReference type="NCBI Taxonomy" id="1841599"/>
    <lineage>
        <taxon>Archaea</taxon>
        <taxon>Promethearchaeati</taxon>
        <taxon>Candidatus Odinarchaeota</taxon>
        <taxon>Candidatus Odinarchaeia</taxon>
        <taxon>Candidatus Odinarchaeales</taxon>
        <taxon>Candidatus Odinarchaeaceae</taxon>
        <taxon>Candidatus Odinarchaeum</taxon>
    </lineage>
</organism>
<reference evidence="3" key="1">
    <citation type="journal article" date="2017" name="Nature">
        <title>Asgard archaea illuminate the origin of eukaryotic cellular complexity.</title>
        <authorList>
            <person name="Zaremba-Niedzwiedzka K."/>
            <person name="Caceres E.F."/>
            <person name="Saw J.H."/>
            <person name="Backstrom D."/>
            <person name="Juzokaite L."/>
            <person name="Vancaester E."/>
            <person name="Seitz K.W."/>
            <person name="Anantharaman K."/>
            <person name="Starnawski P."/>
            <person name="Kjeldsen K.U."/>
            <person name="Scott M.B."/>
            <person name="Nunoura T."/>
            <person name="Banfield J.F."/>
            <person name="Schramm A."/>
            <person name="Baker B.J."/>
            <person name="Spang A."/>
            <person name="Ettema T.J.G."/>
        </authorList>
    </citation>
    <scope>NUCLEOTIDE SEQUENCE</scope>
    <source>
        <strain evidence="3">LCB_4</strain>
    </source>
</reference>
<reference evidence="3" key="2">
    <citation type="journal article" date="2022" name="Nat. Microbiol.">
        <title>A closed Candidatus Odinarchaeum chromosome exposes Asgard archaeal viruses.</title>
        <authorList>
            <person name="Tamarit D."/>
            <person name="Caceres E.F."/>
            <person name="Krupovic M."/>
            <person name="Nijland R."/>
            <person name="Eme L."/>
            <person name="Robinson N.P."/>
            <person name="Ettema T.J.G."/>
        </authorList>
    </citation>
    <scope>NUCLEOTIDE SEQUENCE</scope>
    <source>
        <strain evidence="3">LCB_4</strain>
    </source>
</reference>
<evidence type="ECO:0000313" key="4">
    <source>
        <dbReference type="Proteomes" id="UP000186851"/>
    </source>
</evidence>
<dbReference type="NCBIfam" id="TIGR00345">
    <property type="entry name" value="GET3_arsA_TRC40"/>
    <property type="match status" value="1"/>
</dbReference>
<dbReference type="InterPro" id="IPR027417">
    <property type="entry name" value="P-loop_NTPase"/>
</dbReference>
<accession>A0AAF0IAZ6</accession>
<dbReference type="InterPro" id="IPR025723">
    <property type="entry name" value="ArsA/GET3_ATPase-like"/>
</dbReference>
<proteinExistence type="inferred from homology"/>
<comment type="similarity">
    <text evidence="1">Belongs to the arsA ATPase family.</text>
</comment>
<evidence type="ECO:0000259" key="2">
    <source>
        <dbReference type="Pfam" id="PF02374"/>
    </source>
</evidence>
<protein>
    <submittedName>
        <fullName evidence="3">ArsA family ATPase</fullName>
    </submittedName>
</protein>
<dbReference type="Pfam" id="PF02374">
    <property type="entry name" value="ArsA_ATPase"/>
    <property type="match status" value="1"/>
</dbReference>
<dbReference type="KEGG" id="oyw:OdinLCB4_005810"/>
<feature type="domain" description="ArsA/GET3 Anion-transporting ATPase-like" evidence="2">
    <location>
        <begin position="13"/>
        <end position="318"/>
    </location>
</feature>
<dbReference type="PANTHER" id="PTHR10803">
    <property type="entry name" value="ARSENICAL PUMP-DRIVING ATPASE ARSENITE-TRANSLOCATING ATPASE"/>
    <property type="match status" value="1"/>
</dbReference>
<dbReference type="Proteomes" id="UP000186851">
    <property type="component" value="Chromosome"/>
</dbReference>
<dbReference type="GO" id="GO:0016887">
    <property type="term" value="F:ATP hydrolysis activity"/>
    <property type="evidence" value="ECO:0007669"/>
    <property type="project" value="InterPro"/>
</dbReference>
<evidence type="ECO:0000256" key="1">
    <source>
        <dbReference type="ARBA" id="ARBA00011040"/>
    </source>
</evidence>